<evidence type="ECO:0000256" key="1">
    <source>
        <dbReference type="ARBA" id="ARBA00038248"/>
    </source>
</evidence>
<gene>
    <name evidence="3" type="ORF">ARTHRO_60925</name>
</gene>
<evidence type="ECO:0000313" key="4">
    <source>
        <dbReference type="Proteomes" id="UP000032946"/>
    </source>
</evidence>
<name>A0A9P1P1Y2_9CYAN</name>
<dbReference type="InterPro" id="IPR052226">
    <property type="entry name" value="UPF0332_toxin"/>
</dbReference>
<dbReference type="Gene3D" id="1.20.120.330">
    <property type="entry name" value="Nucleotidyltransferases domain 2"/>
    <property type="match status" value="1"/>
</dbReference>
<dbReference type="Pfam" id="PF05168">
    <property type="entry name" value="HEPN"/>
    <property type="match status" value="1"/>
</dbReference>
<protein>
    <recommendedName>
        <fullName evidence="2">HEPN domain-containing protein</fullName>
    </recommendedName>
</protein>
<evidence type="ECO:0000313" key="3">
    <source>
        <dbReference type="EMBL" id="CDM98324.1"/>
    </source>
</evidence>
<reference evidence="3 4" key="1">
    <citation type="submission" date="2014-02" db="EMBL/GenBank/DDBJ databases">
        <authorList>
            <person name="Genoscope - CEA"/>
        </authorList>
    </citation>
    <scope>NUCLEOTIDE SEQUENCE [LARGE SCALE GENOMIC DNA]</scope>
    <source>
        <strain evidence="3 4">PCC 8005</strain>
    </source>
</reference>
<proteinExistence type="inferred from homology"/>
<dbReference type="RefSeq" id="WP_006622670.1">
    <property type="nucleotide sequence ID" value="NZ_FO818640.1"/>
</dbReference>
<dbReference type="EMBL" id="FO818640">
    <property type="protein sequence ID" value="CDM98324.1"/>
    <property type="molecule type" value="Genomic_DNA"/>
</dbReference>
<comment type="similarity">
    <text evidence="1">Belongs to the UPF0332 family.</text>
</comment>
<accession>A0A9P1P1Y2</accession>
<dbReference type="PANTHER" id="PTHR36565:SF1">
    <property type="entry name" value="UPF0332 PROTEIN TM_1000"/>
    <property type="match status" value="1"/>
</dbReference>
<dbReference type="Proteomes" id="UP000032946">
    <property type="component" value="Chromosome"/>
</dbReference>
<dbReference type="PANTHER" id="PTHR36565">
    <property type="entry name" value="UPF0332 PROTEIN TM_1000"/>
    <property type="match status" value="1"/>
</dbReference>
<keyword evidence="4" id="KW-1185">Reference proteome</keyword>
<feature type="domain" description="HEPN" evidence="2">
    <location>
        <begin position="6"/>
        <end position="122"/>
    </location>
</feature>
<evidence type="ECO:0000259" key="2">
    <source>
        <dbReference type="Pfam" id="PF05168"/>
    </source>
</evidence>
<dbReference type="AlphaFoldDB" id="A0A9P1P1Y2"/>
<dbReference type="InterPro" id="IPR007842">
    <property type="entry name" value="HEPN_dom"/>
</dbReference>
<sequence>MKPKSQKLIAKAQESYQAAQVLNEQGFYDFAASRAYYGMFYIAEAFLWEQDLTFSSHGAVIAAFGRDIAKKWIVPLEFHRFLINAQNKRATADYSVDDDLKITDVEVEILLDHCQQFISFATENL</sequence>
<organism evidence="3 4">
    <name type="scientific">Limnospira indica PCC 8005</name>
    <dbReference type="NCBI Taxonomy" id="376219"/>
    <lineage>
        <taxon>Bacteria</taxon>
        <taxon>Bacillati</taxon>
        <taxon>Cyanobacteriota</taxon>
        <taxon>Cyanophyceae</taxon>
        <taxon>Oscillatoriophycideae</taxon>
        <taxon>Oscillatoriales</taxon>
        <taxon>Sirenicapillariaceae</taxon>
        <taxon>Limnospira</taxon>
    </lineage>
</organism>